<dbReference type="InterPro" id="IPR009057">
    <property type="entry name" value="Homeodomain-like_sf"/>
</dbReference>
<name>A0A939C7K5_9ACTN</name>
<evidence type="ECO:0000313" key="5">
    <source>
        <dbReference type="Proteomes" id="UP000663801"/>
    </source>
</evidence>
<reference evidence="4" key="1">
    <citation type="submission" date="2021-01" db="EMBL/GenBank/DDBJ databases">
        <title>KCTC 19127 draft genome.</title>
        <authorList>
            <person name="An D."/>
        </authorList>
    </citation>
    <scope>NUCLEOTIDE SEQUENCE</scope>
    <source>
        <strain evidence="4">KCTC 19127</strain>
    </source>
</reference>
<gene>
    <name evidence="4" type="ORF">JL107_17580</name>
</gene>
<organism evidence="4 5">
    <name type="scientific">Nakamurella flavida</name>
    <dbReference type="NCBI Taxonomy" id="363630"/>
    <lineage>
        <taxon>Bacteria</taxon>
        <taxon>Bacillati</taxon>
        <taxon>Actinomycetota</taxon>
        <taxon>Actinomycetes</taxon>
        <taxon>Nakamurellales</taxon>
        <taxon>Nakamurellaceae</taxon>
        <taxon>Nakamurella</taxon>
    </lineage>
</organism>
<feature type="DNA-binding region" description="H-T-H motif" evidence="2">
    <location>
        <begin position="38"/>
        <end position="57"/>
    </location>
</feature>
<evidence type="ECO:0000256" key="1">
    <source>
        <dbReference type="ARBA" id="ARBA00023125"/>
    </source>
</evidence>
<dbReference type="PANTHER" id="PTHR30055:SF226">
    <property type="entry name" value="HTH-TYPE TRANSCRIPTIONAL REGULATOR PKSA"/>
    <property type="match status" value="1"/>
</dbReference>
<evidence type="ECO:0000259" key="3">
    <source>
        <dbReference type="PROSITE" id="PS50977"/>
    </source>
</evidence>
<dbReference type="PROSITE" id="PS50977">
    <property type="entry name" value="HTH_TETR_2"/>
    <property type="match status" value="1"/>
</dbReference>
<dbReference type="Gene3D" id="1.10.357.10">
    <property type="entry name" value="Tetracycline Repressor, domain 2"/>
    <property type="match status" value="1"/>
</dbReference>
<proteinExistence type="predicted"/>
<sequence>MPRQDRAPRVRLDPAERRAAILVAARHTFLASGYPRATVAAIAETAGASEALVYRYFPGKAELYTAVVRAALDDLAADRSRALAALPPGSSARDAVRAAVLVLLDHLERRTGAGVPLVDTAGEPPAVVALRRDAWAELVEVVREQLRPGEGSRHDWALRGWVGFVEAVGARWQAAGCPPDERWPLLDAALGALEGALGDWAA</sequence>
<dbReference type="AlphaFoldDB" id="A0A939C7K5"/>
<feature type="domain" description="HTH tetR-type" evidence="3">
    <location>
        <begin position="15"/>
        <end position="75"/>
    </location>
</feature>
<comment type="caution">
    <text evidence="4">The sequence shown here is derived from an EMBL/GenBank/DDBJ whole genome shotgun (WGS) entry which is preliminary data.</text>
</comment>
<evidence type="ECO:0000313" key="4">
    <source>
        <dbReference type="EMBL" id="MBM9478262.1"/>
    </source>
</evidence>
<accession>A0A939C7K5</accession>
<dbReference type="PANTHER" id="PTHR30055">
    <property type="entry name" value="HTH-TYPE TRANSCRIPTIONAL REGULATOR RUTR"/>
    <property type="match status" value="1"/>
</dbReference>
<dbReference type="PROSITE" id="PS01081">
    <property type="entry name" value="HTH_TETR_1"/>
    <property type="match status" value="1"/>
</dbReference>
<dbReference type="EMBL" id="JAERWL010000016">
    <property type="protein sequence ID" value="MBM9478262.1"/>
    <property type="molecule type" value="Genomic_DNA"/>
</dbReference>
<dbReference type="PRINTS" id="PR00455">
    <property type="entry name" value="HTHTETR"/>
</dbReference>
<dbReference type="GO" id="GO:0000976">
    <property type="term" value="F:transcription cis-regulatory region binding"/>
    <property type="evidence" value="ECO:0007669"/>
    <property type="project" value="TreeGrafter"/>
</dbReference>
<dbReference type="Proteomes" id="UP000663801">
    <property type="component" value="Unassembled WGS sequence"/>
</dbReference>
<dbReference type="InterPro" id="IPR023772">
    <property type="entry name" value="DNA-bd_HTH_TetR-type_CS"/>
</dbReference>
<evidence type="ECO:0000256" key="2">
    <source>
        <dbReference type="PROSITE-ProRule" id="PRU00335"/>
    </source>
</evidence>
<dbReference type="SUPFAM" id="SSF46689">
    <property type="entry name" value="Homeodomain-like"/>
    <property type="match status" value="1"/>
</dbReference>
<protein>
    <submittedName>
        <fullName evidence="4">TetR/AcrR family transcriptional regulator</fullName>
    </submittedName>
</protein>
<dbReference type="GO" id="GO:0003700">
    <property type="term" value="F:DNA-binding transcription factor activity"/>
    <property type="evidence" value="ECO:0007669"/>
    <property type="project" value="TreeGrafter"/>
</dbReference>
<dbReference type="InterPro" id="IPR001647">
    <property type="entry name" value="HTH_TetR"/>
</dbReference>
<dbReference type="Pfam" id="PF00440">
    <property type="entry name" value="TetR_N"/>
    <property type="match status" value="1"/>
</dbReference>
<dbReference type="InterPro" id="IPR050109">
    <property type="entry name" value="HTH-type_TetR-like_transc_reg"/>
</dbReference>
<keyword evidence="1 2" id="KW-0238">DNA-binding</keyword>
<dbReference type="RefSeq" id="WP_205258379.1">
    <property type="nucleotide sequence ID" value="NZ_BAAAPV010000006.1"/>
</dbReference>
<keyword evidence="5" id="KW-1185">Reference proteome</keyword>